<sequence length="87" mass="9211">MASDVVVAAVLPVVAGWLCANAGAAIAADKASSAQSILLMANANALCFIFPFSLVSKTTPVVQEKPYELLCPFHDDDAPRFTEYAQH</sequence>
<accession>A0ABZ0EVX7</accession>
<dbReference type="EMBL" id="CP136513">
    <property type="protein sequence ID" value="WOD20901.1"/>
    <property type="molecule type" value="Genomic_DNA"/>
</dbReference>
<evidence type="ECO:0000256" key="1">
    <source>
        <dbReference type="SAM" id="Phobius"/>
    </source>
</evidence>
<keyword evidence="1" id="KW-1133">Transmembrane helix</keyword>
<protein>
    <recommendedName>
        <fullName evidence="4">Secreted protein</fullName>
    </recommendedName>
</protein>
<name>A0ABZ0EVX7_9BURK</name>
<gene>
    <name evidence="2" type="ORF">RW095_30550</name>
</gene>
<organism evidence="2 3">
    <name type="scientific">Paraburkholderia kirstenboschensis</name>
    <dbReference type="NCBI Taxonomy" id="1245436"/>
    <lineage>
        <taxon>Bacteria</taxon>
        <taxon>Pseudomonadati</taxon>
        <taxon>Pseudomonadota</taxon>
        <taxon>Betaproteobacteria</taxon>
        <taxon>Burkholderiales</taxon>
        <taxon>Burkholderiaceae</taxon>
        <taxon>Paraburkholderia</taxon>
    </lineage>
</organism>
<keyword evidence="1" id="KW-0472">Membrane</keyword>
<keyword evidence="3" id="KW-1185">Reference proteome</keyword>
<evidence type="ECO:0000313" key="3">
    <source>
        <dbReference type="Proteomes" id="UP001302652"/>
    </source>
</evidence>
<proteinExistence type="predicted"/>
<evidence type="ECO:0000313" key="2">
    <source>
        <dbReference type="EMBL" id="WOD20901.1"/>
    </source>
</evidence>
<reference evidence="2 3" key="1">
    <citation type="submission" date="2023-10" db="EMBL/GenBank/DDBJ databases">
        <title>Surface-active antibiotics is a multifunctional adaptation for post-fire microbes.</title>
        <authorList>
            <person name="Liu M.D."/>
            <person name="Du Y."/>
            <person name="Koupaei S.K."/>
            <person name="Kim N.R."/>
            <person name="Zhang W."/>
            <person name="Traxler M.F."/>
        </authorList>
    </citation>
    <scope>NUCLEOTIDE SEQUENCE [LARGE SCALE GENOMIC DNA]</scope>
    <source>
        <strain evidence="2 3">F3</strain>
    </source>
</reference>
<dbReference type="RefSeq" id="WP_317022869.1">
    <property type="nucleotide sequence ID" value="NZ_CP136513.1"/>
</dbReference>
<keyword evidence="1" id="KW-0812">Transmembrane</keyword>
<evidence type="ECO:0008006" key="4">
    <source>
        <dbReference type="Google" id="ProtNLM"/>
    </source>
</evidence>
<dbReference type="Proteomes" id="UP001302652">
    <property type="component" value="Chromosome 1"/>
</dbReference>
<feature type="transmembrane region" description="Helical" evidence="1">
    <location>
        <begin position="37"/>
        <end position="55"/>
    </location>
</feature>